<keyword evidence="3" id="KW-0347">Helicase</keyword>
<evidence type="ECO:0000256" key="1">
    <source>
        <dbReference type="ARBA" id="ARBA00022741"/>
    </source>
</evidence>
<evidence type="ECO:0000256" key="4">
    <source>
        <dbReference type="ARBA" id="ARBA00022840"/>
    </source>
</evidence>
<dbReference type="NCBIfam" id="TIGR01587">
    <property type="entry name" value="cas3_core"/>
    <property type="match status" value="1"/>
</dbReference>
<keyword evidence="1" id="KW-0547">Nucleotide-binding</keyword>
<dbReference type="RefSeq" id="WP_011849950.1">
    <property type="nucleotide sequence ID" value="NC_009073.1"/>
</dbReference>
<dbReference type="PROSITE" id="PS51194">
    <property type="entry name" value="HELICASE_CTER"/>
    <property type="match status" value="1"/>
</dbReference>
<dbReference type="SMART" id="SM00490">
    <property type="entry name" value="HELICc"/>
    <property type="match status" value="1"/>
</dbReference>
<dbReference type="InterPro" id="IPR014001">
    <property type="entry name" value="Helicase_ATP-bd"/>
</dbReference>
<dbReference type="Proteomes" id="UP000001431">
    <property type="component" value="Chromosome"/>
</dbReference>
<evidence type="ECO:0000256" key="2">
    <source>
        <dbReference type="ARBA" id="ARBA00022801"/>
    </source>
</evidence>
<proteinExistence type="predicted"/>
<gene>
    <name evidence="7" type="ordered locus">Pcal_1268</name>
</gene>
<keyword evidence="8" id="KW-1185">Reference proteome</keyword>
<evidence type="ECO:0000313" key="8">
    <source>
        <dbReference type="Proteomes" id="UP000001431"/>
    </source>
</evidence>
<organism evidence="7 8">
    <name type="scientific">Pyrobaculum calidifontis (strain DSM 21063 / JCM 11548 / VA1)</name>
    <dbReference type="NCBI Taxonomy" id="410359"/>
    <lineage>
        <taxon>Archaea</taxon>
        <taxon>Thermoproteota</taxon>
        <taxon>Thermoprotei</taxon>
        <taxon>Thermoproteales</taxon>
        <taxon>Thermoproteaceae</taxon>
        <taxon>Pyrobaculum</taxon>
    </lineage>
</organism>
<protein>
    <submittedName>
        <fullName evidence="7">CRISPR-associated helicase, Cas3 family</fullName>
    </submittedName>
</protein>
<dbReference type="GO" id="GO:0140097">
    <property type="term" value="F:catalytic activity, acting on DNA"/>
    <property type="evidence" value="ECO:0007669"/>
    <property type="project" value="UniProtKB-ARBA"/>
</dbReference>
<feature type="domain" description="Helicase C-terminal" evidence="6">
    <location>
        <begin position="225"/>
        <end position="378"/>
    </location>
</feature>
<dbReference type="PANTHER" id="PTHR47962">
    <property type="entry name" value="ATP-DEPENDENT HELICASE LHR-RELATED-RELATED"/>
    <property type="match status" value="1"/>
</dbReference>
<dbReference type="GO" id="GO:0003677">
    <property type="term" value="F:DNA binding"/>
    <property type="evidence" value="ECO:0007669"/>
    <property type="project" value="TreeGrafter"/>
</dbReference>
<keyword evidence="4" id="KW-0067">ATP-binding</keyword>
<dbReference type="HOGENOM" id="CLU_031100_0_0_2"/>
<dbReference type="eggNOG" id="arCOG01444">
    <property type="taxonomic scope" value="Archaea"/>
</dbReference>
<name>A3MVM5_PYRCJ</name>
<dbReference type="PANTHER" id="PTHR47962:SF5">
    <property type="entry name" value="ATP-DEPENDENT HELICASE LHR-RELATED"/>
    <property type="match status" value="1"/>
</dbReference>
<dbReference type="KEGG" id="pcl:Pcal_1268"/>
<dbReference type="InterPro" id="IPR006474">
    <property type="entry name" value="Helicase_Cas3_CRISPR-ass_core"/>
</dbReference>
<dbReference type="InterPro" id="IPR011545">
    <property type="entry name" value="DEAD/DEAH_box_helicase_dom"/>
</dbReference>
<evidence type="ECO:0000256" key="3">
    <source>
        <dbReference type="ARBA" id="ARBA00022806"/>
    </source>
</evidence>
<sequence length="488" mass="55555">MRRAILRAVELVRRGVDKLVLELPTGYGKTEAAPVIYKAFRERGVCWKAIHVFPLRTLLHKTLEKYSKKYGDISFTYQDGDISLVKSGYVKDPYFTGEYVLTTIDSFVHNLFKAPVAELPRLLRGRSVHYHVPFAYIYPACVFFDEAHIMAEGGQKAAAALRVTVEALVDAEIPVVVMSATLGEWKWEVFKGFEFVTLGPKGTAGYDPDFEAELEETRYVTKVIREEDVLAVAQEEVKSGRRVLIVVNNISKVVKWYQELRDYGAVLIHSLLTREDRRKAEEALCPVPDKCEAQGARIVVGTSAIEAGVDVSFDTLITSADSPESVAQRVGRVCRRGGKCEGRIYVFGKDAERYLGVREWRLPYKEGSYVPLLSKNLESDRRLEWFLRQLYRMLYVDPDNLSKVFKIFGYTYVREYGLLEVCTSVEYSPEKCFSTSIDRVNFPVGVVVDGKVQEVEKVDERWLMEWVENHGEFPILYAKKYVPGVGPL</sequence>
<dbReference type="GO" id="GO:0016887">
    <property type="term" value="F:ATP hydrolysis activity"/>
    <property type="evidence" value="ECO:0007669"/>
    <property type="project" value="TreeGrafter"/>
</dbReference>
<dbReference type="InterPro" id="IPR027417">
    <property type="entry name" value="P-loop_NTPase"/>
</dbReference>
<dbReference type="STRING" id="410359.Pcal_1268"/>
<dbReference type="OrthoDB" id="43851at2157"/>
<keyword evidence="5" id="KW-0051">Antiviral defense</keyword>
<dbReference type="Gene3D" id="3.40.50.300">
    <property type="entry name" value="P-loop containing nucleotide triphosphate hydrolases"/>
    <property type="match status" value="2"/>
</dbReference>
<dbReference type="InterPro" id="IPR052511">
    <property type="entry name" value="ATP-dep_Helicase"/>
</dbReference>
<dbReference type="GO" id="GO:0051607">
    <property type="term" value="P:defense response to virus"/>
    <property type="evidence" value="ECO:0007669"/>
    <property type="project" value="UniProtKB-KW"/>
</dbReference>
<reference evidence="7" key="1">
    <citation type="submission" date="2007-02" db="EMBL/GenBank/DDBJ databases">
        <title>Complete sequence of Pyrobaculum calidifontis JCM 11548.</title>
        <authorList>
            <consortium name="US DOE Joint Genome Institute"/>
            <person name="Copeland A."/>
            <person name="Lucas S."/>
            <person name="Lapidus A."/>
            <person name="Barry K."/>
            <person name="Glavina del Rio T."/>
            <person name="Dalin E."/>
            <person name="Tice H."/>
            <person name="Pitluck S."/>
            <person name="Chain P."/>
            <person name="Malfatti S."/>
            <person name="Shin M."/>
            <person name="Vergez L."/>
            <person name="Schmutz J."/>
            <person name="Larimer F."/>
            <person name="Land M."/>
            <person name="Hauser L."/>
            <person name="Kyrpides N."/>
            <person name="Mikhailova N."/>
            <person name="Cozen A.E."/>
            <person name="Fitz-Gibbon S.T."/>
            <person name="House C.H."/>
            <person name="Saltikov C."/>
            <person name="Lowe T.M."/>
            <person name="Richardson P."/>
        </authorList>
    </citation>
    <scope>NUCLEOTIDE SEQUENCE [LARGE SCALE GENOMIC DNA]</scope>
    <source>
        <strain evidence="7">JCM 11548</strain>
    </source>
</reference>
<accession>A3MVM5</accession>
<dbReference type="GO" id="GO:0005524">
    <property type="term" value="F:ATP binding"/>
    <property type="evidence" value="ECO:0007669"/>
    <property type="project" value="UniProtKB-KW"/>
</dbReference>
<dbReference type="Pfam" id="PF22590">
    <property type="entry name" value="Cas3-like_C_2"/>
    <property type="match status" value="1"/>
</dbReference>
<dbReference type="InterPro" id="IPR001650">
    <property type="entry name" value="Helicase_C-like"/>
</dbReference>
<evidence type="ECO:0000256" key="5">
    <source>
        <dbReference type="ARBA" id="ARBA00023118"/>
    </source>
</evidence>
<dbReference type="InterPro" id="IPR054712">
    <property type="entry name" value="Cas3-like_dom"/>
</dbReference>
<dbReference type="GO" id="GO:0004386">
    <property type="term" value="F:helicase activity"/>
    <property type="evidence" value="ECO:0007669"/>
    <property type="project" value="UniProtKB-KW"/>
</dbReference>
<dbReference type="SMART" id="SM00487">
    <property type="entry name" value="DEXDc"/>
    <property type="match status" value="1"/>
</dbReference>
<dbReference type="Pfam" id="PF00270">
    <property type="entry name" value="DEAD"/>
    <property type="match status" value="1"/>
</dbReference>
<dbReference type="GeneID" id="4909766"/>
<dbReference type="SUPFAM" id="SSF52540">
    <property type="entry name" value="P-loop containing nucleoside triphosphate hydrolases"/>
    <property type="match status" value="1"/>
</dbReference>
<keyword evidence="2" id="KW-0378">Hydrolase</keyword>
<evidence type="ECO:0000259" key="6">
    <source>
        <dbReference type="PROSITE" id="PS51194"/>
    </source>
</evidence>
<evidence type="ECO:0000313" key="7">
    <source>
        <dbReference type="EMBL" id="ABO08692.1"/>
    </source>
</evidence>
<dbReference type="AlphaFoldDB" id="A3MVM5"/>
<dbReference type="EMBL" id="CP000561">
    <property type="protein sequence ID" value="ABO08692.1"/>
    <property type="molecule type" value="Genomic_DNA"/>
</dbReference>